<evidence type="ECO:0000313" key="2">
    <source>
        <dbReference type="Proteomes" id="UP000054928"/>
    </source>
</evidence>
<dbReference type="AlphaFoldDB" id="A0A0P1B5Z6"/>
<reference evidence="2" key="1">
    <citation type="submission" date="2014-09" db="EMBL/GenBank/DDBJ databases">
        <authorList>
            <person name="Sharma Rahul"/>
            <person name="Thines Marco"/>
        </authorList>
    </citation>
    <scope>NUCLEOTIDE SEQUENCE [LARGE SCALE GENOMIC DNA]</scope>
</reference>
<dbReference type="RefSeq" id="XP_024586622.1">
    <property type="nucleotide sequence ID" value="XM_024721532.1"/>
</dbReference>
<proteinExistence type="predicted"/>
<name>A0A0P1B5Z6_PLAHL</name>
<dbReference type="Proteomes" id="UP000054928">
    <property type="component" value="Unassembled WGS sequence"/>
</dbReference>
<accession>A0A0P1B5Z6</accession>
<keyword evidence="2" id="KW-1185">Reference proteome</keyword>
<protein>
    <submittedName>
        <fullName evidence="1">Uncharacterized protein</fullName>
    </submittedName>
</protein>
<sequence>MMLSNADRDSHQLPLANMLAKYFVWKQFDSNLSEDICVYSWLRRKQLSTARRQL</sequence>
<dbReference type="EMBL" id="CCYD01003101">
    <property type="protein sequence ID" value="CEG50253.1"/>
    <property type="molecule type" value="Genomic_DNA"/>
</dbReference>
<organism evidence="1 2">
    <name type="scientific">Plasmopara halstedii</name>
    <name type="common">Downy mildew of sunflower</name>
    <dbReference type="NCBI Taxonomy" id="4781"/>
    <lineage>
        <taxon>Eukaryota</taxon>
        <taxon>Sar</taxon>
        <taxon>Stramenopiles</taxon>
        <taxon>Oomycota</taxon>
        <taxon>Peronosporomycetes</taxon>
        <taxon>Peronosporales</taxon>
        <taxon>Peronosporaceae</taxon>
        <taxon>Plasmopara</taxon>
    </lineage>
</organism>
<dbReference type="GeneID" id="36403032"/>
<evidence type="ECO:0000313" key="1">
    <source>
        <dbReference type="EMBL" id="CEG50253.1"/>
    </source>
</evidence>